<dbReference type="PANTHER" id="PTHR43442">
    <property type="entry name" value="GLUCONOKINASE-RELATED"/>
    <property type="match status" value="1"/>
</dbReference>
<dbReference type="EMBL" id="CP013987">
    <property type="protein sequence ID" value="ALZ86007.1"/>
    <property type="molecule type" value="Genomic_DNA"/>
</dbReference>
<proteinExistence type="inferred from homology"/>
<dbReference type="KEGG" id="por:APT59_18035"/>
<evidence type="ECO:0000256" key="1">
    <source>
        <dbReference type="ARBA" id="ARBA00004761"/>
    </source>
</evidence>
<evidence type="ECO:0000256" key="6">
    <source>
        <dbReference type="ARBA" id="ARBA00022777"/>
    </source>
</evidence>
<evidence type="ECO:0000313" key="12">
    <source>
        <dbReference type="Proteomes" id="UP000064137"/>
    </source>
</evidence>
<evidence type="ECO:0000256" key="10">
    <source>
        <dbReference type="RuleBase" id="RU363066"/>
    </source>
</evidence>
<dbReference type="SUPFAM" id="SSF52540">
    <property type="entry name" value="P-loop containing nucleoside triphosphate hydrolases"/>
    <property type="match status" value="1"/>
</dbReference>
<comment type="catalytic activity">
    <reaction evidence="9 10">
        <text>D-gluconate + ATP = 6-phospho-D-gluconate + ADP + H(+)</text>
        <dbReference type="Rhea" id="RHEA:19433"/>
        <dbReference type="ChEBI" id="CHEBI:15378"/>
        <dbReference type="ChEBI" id="CHEBI:18391"/>
        <dbReference type="ChEBI" id="CHEBI:30616"/>
        <dbReference type="ChEBI" id="CHEBI:58759"/>
        <dbReference type="ChEBI" id="CHEBI:456216"/>
        <dbReference type="EC" id="2.7.1.12"/>
    </reaction>
</comment>
<dbReference type="NCBIfam" id="TIGR01313">
    <property type="entry name" value="therm_gnt_kin"/>
    <property type="match status" value="1"/>
</dbReference>
<keyword evidence="5 10" id="KW-0547">Nucleotide-binding</keyword>
<keyword evidence="4 10" id="KW-0808">Transferase</keyword>
<organism evidence="11 12">
    <name type="scientific">Pseudomonas oryzihabitans</name>
    <dbReference type="NCBI Taxonomy" id="47885"/>
    <lineage>
        <taxon>Bacteria</taxon>
        <taxon>Pseudomonadati</taxon>
        <taxon>Pseudomonadota</taxon>
        <taxon>Gammaproteobacteria</taxon>
        <taxon>Pseudomonadales</taxon>
        <taxon>Pseudomonadaceae</taxon>
        <taxon>Pseudomonas</taxon>
    </lineage>
</organism>
<evidence type="ECO:0000256" key="7">
    <source>
        <dbReference type="ARBA" id="ARBA00022840"/>
    </source>
</evidence>
<dbReference type="InterPro" id="IPR006001">
    <property type="entry name" value="Therm_gnt_kin"/>
</dbReference>
<dbReference type="EC" id="2.7.1.12" evidence="3 10"/>
<comment type="similarity">
    <text evidence="2 10">Belongs to the gluconokinase GntK/GntV family.</text>
</comment>
<keyword evidence="6 10" id="KW-0418">Kinase</keyword>
<accession>A0A0U4VSC3</accession>
<name>A0A0U4VSC3_9PSED</name>
<evidence type="ECO:0000256" key="3">
    <source>
        <dbReference type="ARBA" id="ARBA00012054"/>
    </source>
</evidence>
<protein>
    <recommendedName>
        <fullName evidence="3 10">Gluconokinase</fullName>
        <ecNumber evidence="3 10">2.7.1.12</ecNumber>
    </recommendedName>
</protein>
<comment type="pathway">
    <text evidence="1">Carbohydrate acid metabolism.</text>
</comment>
<dbReference type="Pfam" id="PF01202">
    <property type="entry name" value="SKI"/>
    <property type="match status" value="1"/>
</dbReference>
<evidence type="ECO:0000256" key="2">
    <source>
        <dbReference type="ARBA" id="ARBA00008420"/>
    </source>
</evidence>
<evidence type="ECO:0000313" key="11">
    <source>
        <dbReference type="EMBL" id="ALZ86007.1"/>
    </source>
</evidence>
<dbReference type="GO" id="GO:0019521">
    <property type="term" value="P:D-gluconate metabolic process"/>
    <property type="evidence" value="ECO:0007669"/>
    <property type="project" value="UniProtKB-KW"/>
</dbReference>
<dbReference type="GO" id="GO:0046316">
    <property type="term" value="F:gluconokinase activity"/>
    <property type="evidence" value="ECO:0007669"/>
    <property type="project" value="UniProtKB-EC"/>
</dbReference>
<evidence type="ECO:0000256" key="4">
    <source>
        <dbReference type="ARBA" id="ARBA00022679"/>
    </source>
</evidence>
<reference evidence="11 12" key="1">
    <citation type="submission" date="2016-01" db="EMBL/GenBank/DDBJ databases">
        <title>Annotation of Pseudomonas oryzihabitans USDA-ARS-USMARC-56511.</title>
        <authorList>
            <person name="Harhay G.P."/>
            <person name="Harhay D.M."/>
            <person name="Smith T.P.L."/>
            <person name="Bono J.L."/>
            <person name="Heaton M.P."/>
            <person name="Clawson M.L."/>
            <person name="Chitko-Mckown C.G."/>
            <person name="Capik S.F."/>
            <person name="DeDonder K.D."/>
            <person name="Apley M.D."/>
            <person name="Lubbers B.V."/>
            <person name="White B.J."/>
            <person name="Larson R.L."/>
        </authorList>
    </citation>
    <scope>NUCLEOTIDE SEQUENCE [LARGE SCALE GENOMIC DNA]</scope>
    <source>
        <strain evidence="11 12">USDA-ARS-USMARC-56511</strain>
    </source>
</reference>
<dbReference type="Gene3D" id="3.40.50.300">
    <property type="entry name" value="P-loop containing nucleotide triphosphate hydrolases"/>
    <property type="match status" value="1"/>
</dbReference>
<dbReference type="GO" id="GO:0005737">
    <property type="term" value="C:cytoplasm"/>
    <property type="evidence" value="ECO:0007669"/>
    <property type="project" value="TreeGrafter"/>
</dbReference>
<dbReference type="CDD" id="cd02021">
    <property type="entry name" value="GntK"/>
    <property type="match status" value="1"/>
</dbReference>
<dbReference type="RefSeq" id="WP_059316117.1">
    <property type="nucleotide sequence ID" value="NZ_CP013987.1"/>
</dbReference>
<keyword evidence="8" id="KW-0311">Gluconate utilization</keyword>
<evidence type="ECO:0000256" key="5">
    <source>
        <dbReference type="ARBA" id="ARBA00022741"/>
    </source>
</evidence>
<dbReference type="Proteomes" id="UP000064137">
    <property type="component" value="Chromosome"/>
</dbReference>
<dbReference type="OrthoDB" id="9795716at2"/>
<dbReference type="InterPro" id="IPR031322">
    <property type="entry name" value="Shikimate/glucono_kinase"/>
</dbReference>
<dbReference type="InterPro" id="IPR027417">
    <property type="entry name" value="P-loop_NTPase"/>
</dbReference>
<dbReference type="FunFam" id="3.40.50.300:FF:000522">
    <property type="entry name" value="Gluconokinase"/>
    <property type="match status" value="1"/>
</dbReference>
<evidence type="ECO:0000256" key="8">
    <source>
        <dbReference type="ARBA" id="ARBA00023064"/>
    </source>
</evidence>
<gene>
    <name evidence="11" type="ORF">APT59_18035</name>
</gene>
<keyword evidence="7 10" id="KW-0067">ATP-binding</keyword>
<dbReference type="AlphaFoldDB" id="A0A0U4VSC3"/>
<sequence length="164" mass="18402">MIYLIMGVSGSGKTTLGELLASRLGCRFDDADTFHSQANKDKMAKGIALTDEDRWPWLDAIHDAMQQARTEGTTRVFACSALKKVYRDRLLNGLEGVRLLFLKGSPELLAERIGSRRGHFFDPKLLQSQLDTLEAPDHLEAQVLDVRKPPEQLVDEVLEHDRSA</sequence>
<dbReference type="PANTHER" id="PTHR43442:SF3">
    <property type="entry name" value="GLUCONOKINASE-RELATED"/>
    <property type="match status" value="1"/>
</dbReference>
<dbReference type="GO" id="GO:0005524">
    <property type="term" value="F:ATP binding"/>
    <property type="evidence" value="ECO:0007669"/>
    <property type="project" value="UniProtKB-KW"/>
</dbReference>
<evidence type="ECO:0000256" key="9">
    <source>
        <dbReference type="ARBA" id="ARBA00048090"/>
    </source>
</evidence>